<dbReference type="SMART" id="SM00256">
    <property type="entry name" value="FBOX"/>
    <property type="match status" value="1"/>
</dbReference>
<dbReference type="PANTHER" id="PTHR19855">
    <property type="entry name" value="WD40 REPEAT PROTEIN 12, 37"/>
    <property type="match status" value="1"/>
</dbReference>
<sequence length="910" mass="100178">VFGDSVLLGSFKSLQKFEALTAISSGVFVDFLRVSSFAGLGFVACPFDSPFSSVVAQEFPCGDDNVLPGFCRSIIDLPPALISEILNCLDPKELGVVSCVSTVLNRLAAENPVWKEVYCERWGLPLVPPPVAGVVVLSDEKNWKELFVEREFRSRTFLGRYSIDVLYGHKEAVRTVFLLASAKLIFTSGYDSVVQMWDMENGLSLASSRSLGCTIRAVSADSKLLVAGGTDGFIQCWKAVEGLPHLFDLKDPTSEFRLWEHVGPITCLALDPTKIYSGSWDMNIRVWDRSSLKCLQVLSHEDWVWSLVPQGTTVAAASGSDVYVWDTRRGTLLNVVTQAHAGNVFAIARSHMGDLLFTGGEDGAIHMYEMGNTDSSKIASWVAHSGPVYSLAFEFPWLVSSSGDGKMALIDVRKLLRLAKRAKFSLRARKVVESSIVEPPQRMLHGFGPDLFSVDIGADRIVCGGEEGVVRIWNFSDALETERRVRALRGMRSEQRMRRRKIQVEMGSKNSRAGQCSVAASKNSVNGDLNVVWHSKRGIKEVAAFMIIFWILALVAVRAQAATSASGVSAMFIMGDSSVDCGENTLFYPLLHRNLSLLPCQGSQTSLLPYLLAEKMGLSNRPLPFYRQNGTIQQLTSGINYGSAGATIMNIDSQSHQCLTQQLRQVFETFQLLDLHLGQDSAQTFINSSIFYLSFGKDDYVDIFLAENTTRTTRSREFAEVLVHQVVMVVRRLYEGNVRKIICMGILPVGCAPKTVWELGGEKNGSGMADGCVEEVNELVLEYNKMLGDGIVELQKELFDAEMVFCDVYLGVMEILANPAKYGFEDTENACCGLGMHGVVIGCLSEEMACNLSSSPHVWWDLYNPTQRVNSVLADSAWSVDQEHSAATSICHPTAVKNLVETSLLPPHVP</sequence>
<dbReference type="SMART" id="SM00320">
    <property type="entry name" value="WD40"/>
    <property type="match status" value="7"/>
</dbReference>
<dbReference type="InterPro" id="IPR036514">
    <property type="entry name" value="SGNH_hydro_sf"/>
</dbReference>
<feature type="domain" description="F-box" evidence="5">
    <location>
        <begin position="71"/>
        <end position="117"/>
    </location>
</feature>
<dbReference type="InterPro" id="IPR019775">
    <property type="entry name" value="WD40_repeat_CS"/>
</dbReference>
<dbReference type="GO" id="GO:0016788">
    <property type="term" value="F:hydrolase activity, acting on ester bonds"/>
    <property type="evidence" value="ECO:0007669"/>
    <property type="project" value="InterPro"/>
</dbReference>
<evidence type="ECO:0000259" key="5">
    <source>
        <dbReference type="PROSITE" id="PS50181"/>
    </source>
</evidence>
<dbReference type="Pfam" id="PF12937">
    <property type="entry name" value="F-box-like"/>
    <property type="match status" value="1"/>
</dbReference>
<feature type="repeat" description="WD" evidence="4">
    <location>
        <begin position="337"/>
        <end position="378"/>
    </location>
</feature>
<reference evidence="6" key="1">
    <citation type="submission" date="2022-08" db="EMBL/GenBank/DDBJ databases">
        <authorList>
            <person name="Gutierrez-Valencia J."/>
        </authorList>
    </citation>
    <scope>NUCLEOTIDE SEQUENCE</scope>
</reference>
<evidence type="ECO:0000256" key="2">
    <source>
        <dbReference type="ARBA" id="ARBA00022574"/>
    </source>
</evidence>
<protein>
    <recommendedName>
        <fullName evidence="5">F-box domain-containing protein</fullName>
    </recommendedName>
</protein>
<feature type="repeat" description="WD" evidence="4">
    <location>
        <begin position="166"/>
        <end position="207"/>
    </location>
</feature>
<dbReference type="Pfam" id="PF00400">
    <property type="entry name" value="WD40"/>
    <property type="match status" value="5"/>
</dbReference>
<organism evidence="6 7">
    <name type="scientific">Linum tenue</name>
    <dbReference type="NCBI Taxonomy" id="586396"/>
    <lineage>
        <taxon>Eukaryota</taxon>
        <taxon>Viridiplantae</taxon>
        <taxon>Streptophyta</taxon>
        <taxon>Embryophyta</taxon>
        <taxon>Tracheophyta</taxon>
        <taxon>Spermatophyta</taxon>
        <taxon>Magnoliopsida</taxon>
        <taxon>eudicotyledons</taxon>
        <taxon>Gunneridae</taxon>
        <taxon>Pentapetalae</taxon>
        <taxon>rosids</taxon>
        <taxon>fabids</taxon>
        <taxon>Malpighiales</taxon>
        <taxon>Linaceae</taxon>
        <taxon>Linum</taxon>
    </lineage>
</organism>
<comment type="similarity">
    <text evidence="1">Belongs to the 'GDSL' lipolytic enzyme family.</text>
</comment>
<evidence type="ECO:0000256" key="3">
    <source>
        <dbReference type="ARBA" id="ARBA00022737"/>
    </source>
</evidence>
<dbReference type="InterPro" id="IPR036322">
    <property type="entry name" value="WD40_repeat_dom_sf"/>
</dbReference>
<dbReference type="PROSITE" id="PS50294">
    <property type="entry name" value="WD_REPEATS_REGION"/>
    <property type="match status" value="2"/>
</dbReference>
<feature type="repeat" description="WD" evidence="4">
    <location>
        <begin position="258"/>
        <end position="297"/>
    </location>
</feature>
<evidence type="ECO:0000313" key="7">
    <source>
        <dbReference type="Proteomes" id="UP001154282"/>
    </source>
</evidence>
<dbReference type="PROSITE" id="PS50082">
    <property type="entry name" value="WD_REPEATS_2"/>
    <property type="match status" value="3"/>
</dbReference>
<dbReference type="InterPro" id="IPR036047">
    <property type="entry name" value="F-box-like_dom_sf"/>
</dbReference>
<comment type="caution">
    <text evidence="6">The sequence shown here is derived from an EMBL/GenBank/DDBJ whole genome shotgun (WGS) entry which is preliminary data.</text>
</comment>
<evidence type="ECO:0000256" key="4">
    <source>
        <dbReference type="PROSITE-ProRule" id="PRU00221"/>
    </source>
</evidence>
<dbReference type="EMBL" id="CAMGYJ010000004">
    <property type="protein sequence ID" value="CAI0397339.1"/>
    <property type="molecule type" value="Genomic_DNA"/>
</dbReference>
<dbReference type="SUPFAM" id="SSF50978">
    <property type="entry name" value="WD40 repeat-like"/>
    <property type="match status" value="1"/>
</dbReference>
<dbReference type="InterPro" id="IPR015943">
    <property type="entry name" value="WD40/YVTN_repeat-like_dom_sf"/>
</dbReference>
<dbReference type="PANTHER" id="PTHR19855:SF19">
    <property type="entry name" value="OS04G0619700 PROTEIN"/>
    <property type="match status" value="1"/>
</dbReference>
<dbReference type="InterPro" id="IPR001680">
    <property type="entry name" value="WD40_rpt"/>
</dbReference>
<feature type="non-terminal residue" evidence="6">
    <location>
        <position position="1"/>
    </location>
</feature>
<dbReference type="Pfam" id="PF00657">
    <property type="entry name" value="Lipase_GDSL"/>
    <property type="match status" value="1"/>
</dbReference>
<name>A0AAV0IJN1_9ROSI</name>
<dbReference type="Gene3D" id="2.130.10.10">
    <property type="entry name" value="YVTN repeat-like/Quinoprotein amine dehydrogenase"/>
    <property type="match status" value="2"/>
</dbReference>
<evidence type="ECO:0000313" key="6">
    <source>
        <dbReference type="EMBL" id="CAI0397339.1"/>
    </source>
</evidence>
<keyword evidence="3" id="KW-0677">Repeat</keyword>
<dbReference type="PROSITE" id="PS00678">
    <property type="entry name" value="WD_REPEATS_1"/>
    <property type="match status" value="1"/>
</dbReference>
<dbReference type="SUPFAM" id="SSF81383">
    <property type="entry name" value="F-box domain"/>
    <property type="match status" value="1"/>
</dbReference>
<keyword evidence="7" id="KW-1185">Reference proteome</keyword>
<dbReference type="Gene3D" id="3.40.50.1110">
    <property type="entry name" value="SGNH hydrolase"/>
    <property type="match status" value="1"/>
</dbReference>
<dbReference type="AlphaFoldDB" id="A0AAV0IJN1"/>
<keyword evidence="2 4" id="KW-0853">WD repeat</keyword>
<accession>A0AAV0IJN1</accession>
<dbReference type="PROSITE" id="PS50181">
    <property type="entry name" value="FBOX"/>
    <property type="match status" value="1"/>
</dbReference>
<dbReference type="InterPro" id="IPR001087">
    <property type="entry name" value="GDSL"/>
</dbReference>
<proteinExistence type="inferred from homology"/>
<gene>
    <name evidence="6" type="ORF">LITE_LOCUS9509</name>
</gene>
<dbReference type="Proteomes" id="UP001154282">
    <property type="component" value="Unassembled WGS sequence"/>
</dbReference>
<dbReference type="InterPro" id="IPR001810">
    <property type="entry name" value="F-box_dom"/>
</dbReference>
<dbReference type="CDD" id="cd00200">
    <property type="entry name" value="WD40"/>
    <property type="match status" value="1"/>
</dbReference>
<evidence type="ECO:0000256" key="1">
    <source>
        <dbReference type="ARBA" id="ARBA00008668"/>
    </source>
</evidence>
<dbReference type="Gene3D" id="1.20.1280.50">
    <property type="match status" value="1"/>
</dbReference>